<proteinExistence type="predicted"/>
<reference evidence="1" key="1">
    <citation type="submission" date="2018-05" db="EMBL/GenBank/DDBJ databases">
        <authorList>
            <person name="Lanie J.A."/>
            <person name="Ng W.-L."/>
            <person name="Kazmierczak K.M."/>
            <person name="Andrzejewski T.M."/>
            <person name="Davidsen T.M."/>
            <person name="Wayne K.J."/>
            <person name="Tettelin H."/>
            <person name="Glass J.I."/>
            <person name="Rusch D."/>
            <person name="Podicherti R."/>
            <person name="Tsui H.-C.T."/>
            <person name="Winkler M.E."/>
        </authorList>
    </citation>
    <scope>NUCLEOTIDE SEQUENCE</scope>
</reference>
<protein>
    <recommendedName>
        <fullName evidence="2">Prolyl 4-hydroxylase alpha subunit Fe(2+) 2OG dioxygenase domain-containing protein</fullName>
    </recommendedName>
</protein>
<organism evidence="1">
    <name type="scientific">marine metagenome</name>
    <dbReference type="NCBI Taxonomy" id="408172"/>
    <lineage>
        <taxon>unclassified sequences</taxon>
        <taxon>metagenomes</taxon>
        <taxon>ecological metagenomes</taxon>
    </lineage>
</organism>
<name>A0A381WQF3_9ZZZZ</name>
<accession>A0A381WQF3</accession>
<gene>
    <name evidence="1" type="ORF">METZ01_LOCUS107600</name>
</gene>
<evidence type="ECO:0008006" key="2">
    <source>
        <dbReference type="Google" id="ProtNLM"/>
    </source>
</evidence>
<dbReference type="EMBL" id="UINC01012548">
    <property type="protein sequence ID" value="SVA54746.1"/>
    <property type="molecule type" value="Genomic_DNA"/>
</dbReference>
<evidence type="ECO:0000313" key="1">
    <source>
        <dbReference type="EMBL" id="SVA54746.1"/>
    </source>
</evidence>
<dbReference type="AlphaFoldDB" id="A0A381WQF3"/>
<sequence>MGFGFSVDPDVTGFNKHAEAGLSPIRSPEEAFVEPKYEILHNPLTDEYYELKDWVTADEITFTRQGYTGLQDEVLMPYNYLELFGHTLLGRPVVEVGEEYRAERGDSPKRELAATVLQQIGHANGFEPEIYRMNINLTKCTKAARSIIHRDHDFDHWNLIIYLSTFHGGRTYVDNEPCPEPKEDLIITFEGKDTLHWHEPPEGIDDNRFILIATYMPREIDGQS</sequence>